<evidence type="ECO:0000256" key="4">
    <source>
        <dbReference type="ARBA" id="ARBA00022989"/>
    </source>
</evidence>
<evidence type="ECO:0000256" key="2">
    <source>
        <dbReference type="ARBA" id="ARBA00022475"/>
    </source>
</evidence>
<dbReference type="PANTHER" id="PTHR30572:SF4">
    <property type="entry name" value="ABC TRANSPORTER PERMEASE YTRF"/>
    <property type="match status" value="1"/>
</dbReference>
<keyword evidence="3 8" id="KW-0812">Transmembrane</keyword>
<evidence type="ECO:0000256" key="3">
    <source>
        <dbReference type="ARBA" id="ARBA00022692"/>
    </source>
</evidence>
<dbReference type="Pfam" id="PF12704">
    <property type="entry name" value="MacB_PCD"/>
    <property type="match status" value="1"/>
</dbReference>
<dbReference type="InterPro" id="IPR003838">
    <property type="entry name" value="ABC3_permease_C"/>
</dbReference>
<evidence type="ECO:0000256" key="6">
    <source>
        <dbReference type="ARBA" id="ARBA00038076"/>
    </source>
</evidence>
<evidence type="ECO:0008006" key="12">
    <source>
        <dbReference type="Google" id="ProtNLM"/>
    </source>
</evidence>
<dbReference type="Pfam" id="PF02687">
    <property type="entry name" value="FtsX"/>
    <property type="match status" value="1"/>
</dbReference>
<dbReference type="GO" id="GO:0005886">
    <property type="term" value="C:plasma membrane"/>
    <property type="evidence" value="ECO:0007669"/>
    <property type="project" value="UniProtKB-SubCell"/>
</dbReference>
<dbReference type="InterPro" id="IPR050250">
    <property type="entry name" value="Macrolide_Exporter_MacB"/>
</dbReference>
<feature type="transmembrane region" description="Helical" evidence="8">
    <location>
        <begin position="408"/>
        <end position="431"/>
    </location>
</feature>
<comment type="similarity">
    <text evidence="6">Belongs to the ABC-4 integral membrane protein family.</text>
</comment>
<dbReference type="GO" id="GO:0022857">
    <property type="term" value="F:transmembrane transporter activity"/>
    <property type="evidence" value="ECO:0007669"/>
    <property type="project" value="TreeGrafter"/>
</dbReference>
<evidence type="ECO:0000256" key="5">
    <source>
        <dbReference type="ARBA" id="ARBA00023136"/>
    </source>
</evidence>
<organism evidence="11">
    <name type="scientific">marine metagenome</name>
    <dbReference type="NCBI Taxonomy" id="408172"/>
    <lineage>
        <taxon>unclassified sequences</taxon>
        <taxon>metagenomes</taxon>
        <taxon>ecological metagenomes</taxon>
    </lineage>
</organism>
<feature type="transmembrane region" description="Helical" evidence="8">
    <location>
        <begin position="367"/>
        <end position="387"/>
    </location>
</feature>
<evidence type="ECO:0000256" key="8">
    <source>
        <dbReference type="SAM" id="Phobius"/>
    </source>
</evidence>
<feature type="domain" description="MacB-like periplasmic core" evidence="10">
    <location>
        <begin position="21"/>
        <end position="289"/>
    </location>
</feature>
<sequence>MTYFNLFILGFREVYTHWFRSVLTMLGVILGVASVVTMSAIVEGLEKSMRDNIIIYGGLNKVLIRDSDPPDYQEHIADTSPGKTLNDVYALKRGTTLLSHVSPEMGHRARITYQRRSCYPSEFIGAWPVVLEMNRHTLQYGRFFNELDERGAKSVCVIGAHIRNRLFGDPNLTDQEINPVGKIIHINRQPFTVIGMFTEYMTDAERKRRELERQKRKDRTGPKRHTGYRSRRDGFHHKNNVVYIPINTMWMRFKVSSGTDNTPEPNLTDIDIKVADLNHMEKALDQARNILLHTHKGVEDFEFSTYASRIASAEKRIKSANLIGLIISALSLFVGGIGIMNIMLASINERIREIGTFKALGATNLSIFFQIMMESSTLAIMGGLAGLPTSFGSIWLLTQLIPQQNVPIITPAALLIGLTFSILTGMIAGLFPAYKASQLNPIEALRYE</sequence>
<accession>A0A381RSE3</accession>
<evidence type="ECO:0000256" key="7">
    <source>
        <dbReference type="SAM" id="MobiDB-lite"/>
    </source>
</evidence>
<proteinExistence type="inferred from homology"/>
<evidence type="ECO:0000259" key="10">
    <source>
        <dbReference type="Pfam" id="PF12704"/>
    </source>
</evidence>
<keyword evidence="2" id="KW-1003">Cell membrane</keyword>
<comment type="subcellular location">
    <subcellularLocation>
        <location evidence="1">Cell membrane</location>
        <topology evidence="1">Multi-pass membrane protein</topology>
    </subcellularLocation>
</comment>
<feature type="compositionally biased region" description="Basic and acidic residues" evidence="7">
    <location>
        <begin position="206"/>
        <end position="221"/>
    </location>
</feature>
<feature type="region of interest" description="Disordered" evidence="7">
    <location>
        <begin position="206"/>
        <end position="231"/>
    </location>
</feature>
<reference evidence="11" key="1">
    <citation type="submission" date="2018-05" db="EMBL/GenBank/DDBJ databases">
        <authorList>
            <person name="Lanie J.A."/>
            <person name="Ng W.-L."/>
            <person name="Kazmierczak K.M."/>
            <person name="Andrzejewski T.M."/>
            <person name="Davidsen T.M."/>
            <person name="Wayne K.J."/>
            <person name="Tettelin H."/>
            <person name="Glass J.I."/>
            <person name="Rusch D."/>
            <person name="Podicherti R."/>
            <person name="Tsui H.-C.T."/>
            <person name="Winkler M.E."/>
        </authorList>
    </citation>
    <scope>NUCLEOTIDE SEQUENCE</scope>
</reference>
<dbReference type="EMBL" id="UINC01002187">
    <property type="protein sequence ID" value="SUZ93918.1"/>
    <property type="molecule type" value="Genomic_DNA"/>
</dbReference>
<protein>
    <recommendedName>
        <fullName evidence="12">ABC3 transporter permease protein domain-containing protein</fullName>
    </recommendedName>
</protein>
<evidence type="ECO:0000256" key="1">
    <source>
        <dbReference type="ARBA" id="ARBA00004651"/>
    </source>
</evidence>
<evidence type="ECO:0000259" key="9">
    <source>
        <dbReference type="Pfam" id="PF02687"/>
    </source>
</evidence>
<feature type="transmembrane region" description="Helical" evidence="8">
    <location>
        <begin position="322"/>
        <end position="347"/>
    </location>
</feature>
<gene>
    <name evidence="11" type="ORF">METZ01_LOCUS46772</name>
</gene>
<feature type="compositionally biased region" description="Basic residues" evidence="7">
    <location>
        <begin position="222"/>
        <end position="231"/>
    </location>
</feature>
<dbReference type="PANTHER" id="PTHR30572">
    <property type="entry name" value="MEMBRANE COMPONENT OF TRANSPORTER-RELATED"/>
    <property type="match status" value="1"/>
</dbReference>
<feature type="transmembrane region" description="Helical" evidence="8">
    <location>
        <begin position="20"/>
        <end position="42"/>
    </location>
</feature>
<evidence type="ECO:0000313" key="11">
    <source>
        <dbReference type="EMBL" id="SUZ93918.1"/>
    </source>
</evidence>
<dbReference type="InterPro" id="IPR025857">
    <property type="entry name" value="MacB_PCD"/>
</dbReference>
<keyword evidence="5 8" id="KW-0472">Membrane</keyword>
<dbReference type="AlphaFoldDB" id="A0A381RSE3"/>
<feature type="domain" description="ABC3 transporter permease C-terminal" evidence="9">
    <location>
        <begin position="326"/>
        <end position="441"/>
    </location>
</feature>
<name>A0A381RSE3_9ZZZZ</name>
<keyword evidence="4 8" id="KW-1133">Transmembrane helix</keyword>